<dbReference type="InterPro" id="IPR035976">
    <property type="entry name" value="Sushi/SCR/CCP_sf"/>
</dbReference>
<dbReference type="SMART" id="SM00032">
    <property type="entry name" value="CCP"/>
    <property type="match status" value="3"/>
</dbReference>
<gene>
    <name evidence="8" type="ORF">EB796_009976</name>
</gene>
<comment type="caution">
    <text evidence="8">The sequence shown here is derived from an EMBL/GenBank/DDBJ whole genome shotgun (WGS) entry which is preliminary data.</text>
</comment>
<evidence type="ECO:0000313" key="9">
    <source>
        <dbReference type="Proteomes" id="UP000593567"/>
    </source>
</evidence>
<accession>A0A7J7JZ71</accession>
<feature type="transmembrane region" description="Helical" evidence="6">
    <location>
        <begin position="256"/>
        <end position="281"/>
    </location>
</feature>
<evidence type="ECO:0000256" key="1">
    <source>
        <dbReference type="ARBA" id="ARBA00022659"/>
    </source>
</evidence>
<keyword evidence="4" id="KW-0325">Glycoprotein</keyword>
<evidence type="ECO:0000256" key="4">
    <source>
        <dbReference type="ARBA" id="ARBA00023180"/>
    </source>
</evidence>
<sequence length="283" mass="30563">MGKTQRQSVELSPPTNRSSLLKYTSTIYCDTGYLLEGSVYTTASIICEHLAREDKYVWKGNQIYQCIVGVCKVPSQMANGKVSVGSTLVGAKALFGCNDGFNLVGLFTSICVLHSGIGTFWNNPMPSCEVVDCGPFKMTNAEYTDPYLTTYLSEVGYKCIPGFHAEGAETAKAVCHKTGNWSYYPCTALACSVEEIVDAGYGVVKKSPMKYIAKCNSTGYEVSLTCLYNNSWSLQLPLCSSGTGAVSAANLDSNNLIVIGVCVTLTLLVVFVIILVSIIMLKR</sequence>
<keyword evidence="6" id="KW-0812">Transmembrane</keyword>
<proteinExistence type="predicted"/>
<dbReference type="CDD" id="cd00033">
    <property type="entry name" value="CCP"/>
    <property type="match status" value="1"/>
</dbReference>
<dbReference type="Proteomes" id="UP000593567">
    <property type="component" value="Unassembled WGS sequence"/>
</dbReference>
<evidence type="ECO:0000259" key="7">
    <source>
        <dbReference type="PROSITE" id="PS50923"/>
    </source>
</evidence>
<protein>
    <submittedName>
        <fullName evidence="8">Cd55</fullName>
    </submittedName>
</protein>
<dbReference type="Pfam" id="PF00084">
    <property type="entry name" value="Sushi"/>
    <property type="match status" value="2"/>
</dbReference>
<keyword evidence="2" id="KW-0677">Repeat</keyword>
<feature type="domain" description="Sushi" evidence="7">
    <location>
        <begin position="69"/>
        <end position="130"/>
    </location>
</feature>
<dbReference type="InterPro" id="IPR050350">
    <property type="entry name" value="Compl-Cell_Adhes-Reg"/>
</dbReference>
<dbReference type="PROSITE" id="PS50923">
    <property type="entry name" value="SUSHI"/>
    <property type="match status" value="1"/>
</dbReference>
<reference evidence="8" key="1">
    <citation type="submission" date="2020-06" db="EMBL/GenBank/DDBJ databases">
        <title>Draft genome of Bugula neritina, a colonial animal packing powerful symbionts and potential medicines.</title>
        <authorList>
            <person name="Rayko M."/>
        </authorList>
    </citation>
    <scope>NUCLEOTIDE SEQUENCE [LARGE SCALE GENOMIC DNA]</scope>
    <source>
        <strain evidence="8">Kwan_BN1</strain>
    </source>
</reference>
<organism evidence="8 9">
    <name type="scientific">Bugula neritina</name>
    <name type="common">Brown bryozoan</name>
    <name type="synonym">Sertularia neritina</name>
    <dbReference type="NCBI Taxonomy" id="10212"/>
    <lineage>
        <taxon>Eukaryota</taxon>
        <taxon>Metazoa</taxon>
        <taxon>Spiralia</taxon>
        <taxon>Lophotrochozoa</taxon>
        <taxon>Bryozoa</taxon>
        <taxon>Gymnolaemata</taxon>
        <taxon>Cheilostomatida</taxon>
        <taxon>Flustrina</taxon>
        <taxon>Buguloidea</taxon>
        <taxon>Bugulidae</taxon>
        <taxon>Bugula</taxon>
    </lineage>
</organism>
<keyword evidence="9" id="KW-1185">Reference proteome</keyword>
<evidence type="ECO:0000256" key="3">
    <source>
        <dbReference type="ARBA" id="ARBA00023157"/>
    </source>
</evidence>
<evidence type="ECO:0000256" key="6">
    <source>
        <dbReference type="SAM" id="Phobius"/>
    </source>
</evidence>
<evidence type="ECO:0000256" key="2">
    <source>
        <dbReference type="ARBA" id="ARBA00022737"/>
    </source>
</evidence>
<dbReference type="AlphaFoldDB" id="A0A7J7JZ71"/>
<keyword evidence="6" id="KW-0472">Membrane</keyword>
<dbReference type="SUPFAM" id="SSF57535">
    <property type="entry name" value="Complement control module/SCR domain"/>
    <property type="match status" value="2"/>
</dbReference>
<keyword evidence="3" id="KW-1015">Disulfide bond</keyword>
<comment type="caution">
    <text evidence="5">Lacks conserved residue(s) required for the propagation of feature annotation.</text>
</comment>
<dbReference type="PANTHER" id="PTHR19325">
    <property type="entry name" value="COMPLEMENT COMPONENT-RELATED SUSHI DOMAIN-CONTAINING"/>
    <property type="match status" value="1"/>
</dbReference>
<dbReference type="InterPro" id="IPR000436">
    <property type="entry name" value="Sushi_SCR_CCP_dom"/>
</dbReference>
<dbReference type="Gene3D" id="2.10.70.10">
    <property type="entry name" value="Complement Module, domain 1"/>
    <property type="match status" value="2"/>
</dbReference>
<keyword evidence="1 5" id="KW-0768">Sushi</keyword>
<dbReference type="OrthoDB" id="6156501at2759"/>
<dbReference type="EMBL" id="VXIV02001577">
    <property type="protein sequence ID" value="KAF6031682.1"/>
    <property type="molecule type" value="Genomic_DNA"/>
</dbReference>
<evidence type="ECO:0000256" key="5">
    <source>
        <dbReference type="PROSITE-ProRule" id="PRU00302"/>
    </source>
</evidence>
<keyword evidence="6" id="KW-1133">Transmembrane helix</keyword>
<name>A0A7J7JZ71_BUGNE</name>
<evidence type="ECO:0000313" key="8">
    <source>
        <dbReference type="EMBL" id="KAF6031682.1"/>
    </source>
</evidence>
<dbReference type="PANTHER" id="PTHR19325:SF575">
    <property type="entry name" value="LOCOMOTION-RELATED PROTEIN HIKARU GENKI"/>
    <property type="match status" value="1"/>
</dbReference>